<evidence type="ECO:0000313" key="7">
    <source>
        <dbReference type="Proteomes" id="UP000567179"/>
    </source>
</evidence>
<feature type="compositionally biased region" description="Acidic residues" evidence="4">
    <location>
        <begin position="227"/>
        <end position="239"/>
    </location>
</feature>
<feature type="domain" description="HMG box" evidence="5">
    <location>
        <begin position="92"/>
        <end position="163"/>
    </location>
</feature>
<dbReference type="InterPro" id="IPR009071">
    <property type="entry name" value="HMG_box_dom"/>
</dbReference>
<feature type="compositionally biased region" description="Low complexity" evidence="4">
    <location>
        <begin position="198"/>
        <end position="213"/>
    </location>
</feature>
<dbReference type="GO" id="GO:0003677">
    <property type="term" value="F:DNA binding"/>
    <property type="evidence" value="ECO:0007669"/>
    <property type="project" value="UniProtKB-UniRule"/>
</dbReference>
<evidence type="ECO:0000313" key="6">
    <source>
        <dbReference type="EMBL" id="KAF5322357.1"/>
    </source>
</evidence>
<proteinExistence type="predicted"/>
<feature type="compositionally biased region" description="Basic residues" evidence="4">
    <location>
        <begin position="186"/>
        <end position="197"/>
    </location>
</feature>
<keyword evidence="1 3" id="KW-0238">DNA-binding</keyword>
<evidence type="ECO:0000259" key="5">
    <source>
        <dbReference type="PROSITE" id="PS50118"/>
    </source>
</evidence>
<dbReference type="GO" id="GO:0005634">
    <property type="term" value="C:nucleus"/>
    <property type="evidence" value="ECO:0007669"/>
    <property type="project" value="UniProtKB-UniRule"/>
</dbReference>
<dbReference type="EMBL" id="JAACJJ010000028">
    <property type="protein sequence ID" value="KAF5322357.1"/>
    <property type="molecule type" value="Genomic_DNA"/>
</dbReference>
<feature type="DNA-binding region" description="HMG box" evidence="3">
    <location>
        <begin position="92"/>
        <end position="163"/>
    </location>
</feature>
<feature type="region of interest" description="Disordered" evidence="4">
    <location>
        <begin position="58"/>
        <end position="98"/>
    </location>
</feature>
<comment type="caution">
    <text evidence="6">The sequence shown here is derived from an EMBL/GenBank/DDBJ whole genome shotgun (WGS) entry which is preliminary data.</text>
</comment>
<keyword evidence="2 3" id="KW-0539">Nucleus</keyword>
<feature type="compositionally biased region" description="Basic and acidic residues" evidence="4">
    <location>
        <begin position="149"/>
        <end position="166"/>
    </location>
</feature>
<sequence>MPDQVSTFESHRAQLAASLNAVADSMRNCAQMADTFAKVVSDSTYSPETAEMLQGALDGFTKGKRKAALSPEDEDGPKKRKRNTKPKDPHAPKRPASSYIIFQNQVRKTLKDTHPSLSNPELLQMISDQWKSMTPEQKEASRPYNQQMRDAKEVYTDSKKAYENRSPEEIEAANAAAAAEAMLKKANAKPRGPRKAKAVAVDAAAAADAVAKARPPPTADQMASTDSSDEDSEEEDTAEPDQVADSSDHDMDEDEEEDSPEPAPKKRRSPSAQPKEKEHKKKSSKA</sequence>
<dbReference type="SMART" id="SM00398">
    <property type="entry name" value="HMG"/>
    <property type="match status" value="1"/>
</dbReference>
<reference evidence="6 7" key="1">
    <citation type="journal article" date="2020" name="ISME J.">
        <title>Uncovering the hidden diversity of litter-decomposition mechanisms in mushroom-forming fungi.</title>
        <authorList>
            <person name="Floudas D."/>
            <person name="Bentzer J."/>
            <person name="Ahren D."/>
            <person name="Johansson T."/>
            <person name="Persson P."/>
            <person name="Tunlid A."/>
        </authorList>
    </citation>
    <scope>NUCLEOTIDE SEQUENCE [LARGE SCALE GENOMIC DNA]</scope>
    <source>
        <strain evidence="6 7">CBS 101986</strain>
    </source>
</reference>
<dbReference type="GO" id="GO:0010468">
    <property type="term" value="P:regulation of gene expression"/>
    <property type="evidence" value="ECO:0007669"/>
    <property type="project" value="TreeGrafter"/>
</dbReference>
<evidence type="ECO:0000256" key="4">
    <source>
        <dbReference type="SAM" id="MobiDB-lite"/>
    </source>
</evidence>
<keyword evidence="7" id="KW-1185">Reference proteome</keyword>
<dbReference type="PANTHER" id="PTHR46040:SF3">
    <property type="entry name" value="HIGH MOBILITY GROUP PROTEIN 2"/>
    <property type="match status" value="1"/>
</dbReference>
<gene>
    <name evidence="6" type="ORF">D9619_001158</name>
</gene>
<evidence type="ECO:0000256" key="2">
    <source>
        <dbReference type="ARBA" id="ARBA00023242"/>
    </source>
</evidence>
<feature type="region of interest" description="Disordered" evidence="4">
    <location>
        <begin position="132"/>
        <end position="166"/>
    </location>
</feature>
<dbReference type="OrthoDB" id="1919336at2759"/>
<evidence type="ECO:0000256" key="1">
    <source>
        <dbReference type="ARBA" id="ARBA00023125"/>
    </source>
</evidence>
<dbReference type="Gene3D" id="1.10.30.10">
    <property type="entry name" value="High mobility group box domain"/>
    <property type="match status" value="1"/>
</dbReference>
<name>A0A8H5BHP9_9AGAR</name>
<dbReference type="AlphaFoldDB" id="A0A8H5BHP9"/>
<feature type="compositionally biased region" description="Acidic residues" evidence="4">
    <location>
        <begin position="250"/>
        <end position="260"/>
    </location>
</feature>
<dbReference type="Pfam" id="PF00505">
    <property type="entry name" value="HMG_box"/>
    <property type="match status" value="1"/>
</dbReference>
<organism evidence="6 7">
    <name type="scientific">Psilocybe cf. subviscida</name>
    <dbReference type="NCBI Taxonomy" id="2480587"/>
    <lineage>
        <taxon>Eukaryota</taxon>
        <taxon>Fungi</taxon>
        <taxon>Dikarya</taxon>
        <taxon>Basidiomycota</taxon>
        <taxon>Agaricomycotina</taxon>
        <taxon>Agaricomycetes</taxon>
        <taxon>Agaricomycetidae</taxon>
        <taxon>Agaricales</taxon>
        <taxon>Agaricineae</taxon>
        <taxon>Strophariaceae</taxon>
        <taxon>Psilocybe</taxon>
    </lineage>
</organism>
<dbReference type="SUPFAM" id="SSF47095">
    <property type="entry name" value="HMG-box"/>
    <property type="match status" value="1"/>
</dbReference>
<evidence type="ECO:0000256" key="3">
    <source>
        <dbReference type="PROSITE-ProRule" id="PRU00267"/>
    </source>
</evidence>
<accession>A0A8H5BHP9</accession>
<dbReference type="PANTHER" id="PTHR46040">
    <property type="entry name" value="HIGH MOBILITY GROUP PROTEIN 2"/>
    <property type="match status" value="1"/>
</dbReference>
<dbReference type="Proteomes" id="UP000567179">
    <property type="component" value="Unassembled WGS sequence"/>
</dbReference>
<dbReference type="InterPro" id="IPR036910">
    <property type="entry name" value="HMG_box_dom_sf"/>
</dbReference>
<dbReference type="InterPro" id="IPR051965">
    <property type="entry name" value="ChromReg_NeuronalGeneExpr"/>
</dbReference>
<dbReference type="PROSITE" id="PS50118">
    <property type="entry name" value="HMG_BOX_2"/>
    <property type="match status" value="1"/>
</dbReference>
<dbReference type="CDD" id="cd00084">
    <property type="entry name" value="HMG-box_SF"/>
    <property type="match status" value="1"/>
</dbReference>
<feature type="region of interest" description="Disordered" evidence="4">
    <location>
        <begin position="184"/>
        <end position="286"/>
    </location>
</feature>
<protein>
    <recommendedName>
        <fullName evidence="5">HMG box domain-containing protein</fullName>
    </recommendedName>
</protein>